<dbReference type="GO" id="GO:0000287">
    <property type="term" value="F:magnesium ion binding"/>
    <property type="evidence" value="ECO:0007669"/>
    <property type="project" value="InterPro"/>
</dbReference>
<dbReference type="Gene3D" id="3.90.1070.10">
    <property type="match status" value="1"/>
</dbReference>
<feature type="binding site" evidence="5">
    <location>
        <position position="177"/>
    </location>
    <ligand>
        <name>Mg(2+)</name>
        <dbReference type="ChEBI" id="CHEBI:18420"/>
    </ligand>
</feature>
<feature type="binding site" evidence="5">
    <location>
        <position position="12"/>
    </location>
    <ligand>
        <name>Mg(2+)</name>
        <dbReference type="ChEBI" id="CHEBI:18420"/>
    </ligand>
</feature>
<dbReference type="GO" id="GO:0008967">
    <property type="term" value="F:phosphoglycolate phosphatase activity"/>
    <property type="evidence" value="ECO:0007669"/>
    <property type="project" value="UniProtKB-UniRule"/>
</dbReference>
<feature type="binding site" evidence="5">
    <location>
        <position position="154"/>
    </location>
    <ligand>
        <name>substrate</name>
    </ligand>
</feature>
<dbReference type="Proteomes" id="UP000199062">
    <property type="component" value="Unassembled WGS sequence"/>
</dbReference>
<dbReference type="EC" id="3.1.3.18" evidence="5 6"/>
<dbReference type="Gene3D" id="3.40.50.1000">
    <property type="entry name" value="HAD superfamily/HAD-like"/>
    <property type="match status" value="1"/>
</dbReference>
<keyword evidence="4 5" id="KW-0119">Carbohydrate metabolism</keyword>
<evidence type="ECO:0000256" key="1">
    <source>
        <dbReference type="ARBA" id="ARBA00022723"/>
    </source>
</evidence>
<dbReference type="EMBL" id="FOZK01000001">
    <property type="protein sequence ID" value="SFR93752.1"/>
    <property type="molecule type" value="Genomic_DNA"/>
</dbReference>
<evidence type="ECO:0000313" key="7">
    <source>
        <dbReference type="EMBL" id="SFR93752.1"/>
    </source>
</evidence>
<organism evidence="7 8">
    <name type="scientific">Halomicrobium zhouii</name>
    <dbReference type="NCBI Taxonomy" id="767519"/>
    <lineage>
        <taxon>Archaea</taxon>
        <taxon>Methanobacteriati</taxon>
        <taxon>Methanobacteriota</taxon>
        <taxon>Stenosarchaea group</taxon>
        <taxon>Halobacteria</taxon>
        <taxon>Halobacteriales</taxon>
        <taxon>Haloarculaceae</taxon>
        <taxon>Halomicrobium</taxon>
    </lineage>
</organism>
<evidence type="ECO:0000256" key="5">
    <source>
        <dbReference type="HAMAP-Rule" id="MF_01419"/>
    </source>
</evidence>
<reference evidence="7 8" key="1">
    <citation type="submission" date="2016-10" db="EMBL/GenBank/DDBJ databases">
        <authorList>
            <person name="de Groot N.N."/>
        </authorList>
    </citation>
    <scope>NUCLEOTIDE SEQUENCE [LARGE SCALE GENOMIC DNA]</scope>
    <source>
        <strain evidence="7 8">CGMCC 1.10457</strain>
    </source>
</reference>
<dbReference type="InterPro" id="IPR023214">
    <property type="entry name" value="HAD_sf"/>
</dbReference>
<dbReference type="Pfam" id="PF08282">
    <property type="entry name" value="Hydrolase_3"/>
    <property type="match status" value="1"/>
</dbReference>
<comment type="similarity">
    <text evidence="5">Belongs to the archaeal SPP-like hydrolase family.</text>
</comment>
<dbReference type="OrthoDB" id="120822at2157"/>
<keyword evidence="2 5" id="KW-0378">Hydrolase</keyword>
<dbReference type="InterPro" id="IPR036412">
    <property type="entry name" value="HAD-like_sf"/>
</dbReference>
<dbReference type="NCBIfam" id="TIGR01487">
    <property type="entry name" value="Pglycolate_arch"/>
    <property type="match status" value="1"/>
</dbReference>
<proteinExistence type="inferred from homology"/>
<dbReference type="STRING" id="767519.SAMN05216559_1366"/>
<feature type="active site" description="Nucleophile" evidence="5">
    <location>
        <position position="10"/>
    </location>
</feature>
<dbReference type="GO" id="GO:0005829">
    <property type="term" value="C:cytosol"/>
    <property type="evidence" value="ECO:0007669"/>
    <property type="project" value="TreeGrafter"/>
</dbReference>
<comment type="cofactor">
    <cofactor evidence="5">
        <name>Mg(2+)</name>
        <dbReference type="ChEBI" id="CHEBI:18420"/>
    </cofactor>
</comment>
<keyword evidence="3 5" id="KW-0460">Magnesium</keyword>
<dbReference type="RefSeq" id="WP_089815101.1">
    <property type="nucleotide sequence ID" value="NZ_FOZK01000001.1"/>
</dbReference>
<feature type="binding site" evidence="5">
    <location>
        <position position="181"/>
    </location>
    <ligand>
        <name>Mg(2+)</name>
        <dbReference type="ChEBI" id="CHEBI:18420"/>
    </ligand>
</feature>
<accession>A0A1I6KR85</accession>
<evidence type="ECO:0000256" key="2">
    <source>
        <dbReference type="ARBA" id="ARBA00022801"/>
    </source>
</evidence>
<name>A0A1I6KR85_9EURY</name>
<sequence length="226" mass="23903">MDAVPPLVVDVDGTLTGPDRAVDPRVFPILRDWAAPVVVATGKAFPFPVALCDFLGIELCVVAENGGVVFVGQTDALTMAGDPEAANAVADAYREMGYDLGWGPLDFANRWRETELAVSRDQPLEPLQELAVEHDLVVVDTGFAYHVKAPDVDKGTGLRIVADELDLSPEAFLAVGDSENDAPTFELAGESVAVVNADDTAKAAADRVTDVAYADGFLEAIGPYVD</sequence>
<dbReference type="HAMAP" id="MF_01419">
    <property type="entry name" value="GPH_hydrolase_arch"/>
    <property type="match status" value="1"/>
</dbReference>
<dbReference type="AlphaFoldDB" id="A0A1I6KR85"/>
<evidence type="ECO:0000256" key="4">
    <source>
        <dbReference type="ARBA" id="ARBA00023277"/>
    </source>
</evidence>
<dbReference type="PANTHER" id="PTHR10000">
    <property type="entry name" value="PHOSPHOSERINE PHOSPHATASE"/>
    <property type="match status" value="1"/>
</dbReference>
<evidence type="ECO:0000256" key="6">
    <source>
        <dbReference type="NCBIfam" id="TIGR01487"/>
    </source>
</evidence>
<dbReference type="InterPro" id="IPR006382">
    <property type="entry name" value="PGPase"/>
</dbReference>
<comment type="function">
    <text evidence="5">Catalyzes the dephosphorylation of 2-phosphoglycolate.</text>
</comment>
<dbReference type="PANTHER" id="PTHR10000:SF8">
    <property type="entry name" value="HAD SUPERFAMILY HYDROLASE-LIKE, TYPE 3"/>
    <property type="match status" value="1"/>
</dbReference>
<dbReference type="NCBIfam" id="TIGR01482">
    <property type="entry name" value="SPP-subfamily"/>
    <property type="match status" value="1"/>
</dbReference>
<comment type="catalytic activity">
    <reaction evidence="5">
        <text>2-phosphoglycolate + H2O = glycolate + phosphate</text>
        <dbReference type="Rhea" id="RHEA:14369"/>
        <dbReference type="ChEBI" id="CHEBI:15377"/>
        <dbReference type="ChEBI" id="CHEBI:29805"/>
        <dbReference type="ChEBI" id="CHEBI:43474"/>
        <dbReference type="ChEBI" id="CHEBI:58033"/>
        <dbReference type="EC" id="3.1.3.18"/>
    </reaction>
</comment>
<keyword evidence="8" id="KW-1185">Reference proteome</keyword>
<protein>
    <recommendedName>
        <fullName evidence="5 6">Phosphoglycolate phosphatase</fullName>
        <shortName evidence="5">PGP</shortName>
        <shortName evidence="5">PGPase</shortName>
        <ecNumber evidence="5 6">3.1.3.18</ecNumber>
    </recommendedName>
</protein>
<feature type="binding site" evidence="5">
    <location>
        <position position="10"/>
    </location>
    <ligand>
        <name>Mg(2+)</name>
        <dbReference type="ChEBI" id="CHEBI:18420"/>
    </ligand>
</feature>
<gene>
    <name evidence="7" type="ORF">SAMN05216559_1366</name>
</gene>
<keyword evidence="1 5" id="KW-0479">Metal-binding</keyword>
<evidence type="ECO:0000256" key="3">
    <source>
        <dbReference type="ARBA" id="ARBA00022842"/>
    </source>
</evidence>
<dbReference type="SUPFAM" id="SSF56784">
    <property type="entry name" value="HAD-like"/>
    <property type="match status" value="1"/>
</dbReference>
<evidence type="ECO:0000313" key="8">
    <source>
        <dbReference type="Proteomes" id="UP000199062"/>
    </source>
</evidence>